<name>A0A1I3FIN5_SELRU</name>
<dbReference type="OrthoDB" id="9795355at2"/>
<dbReference type="Proteomes" id="UP000183639">
    <property type="component" value="Unassembled WGS sequence"/>
</dbReference>
<dbReference type="EMBL" id="FOQK01000015">
    <property type="protein sequence ID" value="SFI11108.1"/>
    <property type="molecule type" value="Genomic_DNA"/>
</dbReference>
<reference evidence="1 2" key="1">
    <citation type="submission" date="2016-10" db="EMBL/GenBank/DDBJ databases">
        <authorList>
            <person name="de Groot N.N."/>
        </authorList>
    </citation>
    <scope>NUCLEOTIDE SEQUENCE [LARGE SCALE GENOMIC DNA]</scope>
    <source>
        <strain evidence="1 2">Z108</strain>
    </source>
</reference>
<dbReference type="InterPro" id="IPR011013">
    <property type="entry name" value="Gal_mutarotase_sf_dom"/>
</dbReference>
<evidence type="ECO:0000313" key="2">
    <source>
        <dbReference type="Proteomes" id="UP000183639"/>
    </source>
</evidence>
<evidence type="ECO:0000313" key="1">
    <source>
        <dbReference type="EMBL" id="SFI11108.1"/>
    </source>
</evidence>
<accession>A0A1I3FIN5</accession>
<dbReference type="PANTHER" id="PTHR11122">
    <property type="entry name" value="APOSPORY-ASSOCIATED PROTEIN C-RELATED"/>
    <property type="match status" value="1"/>
</dbReference>
<gene>
    <name evidence="1" type="ORF">SAMN04487861_11541</name>
</gene>
<dbReference type="SUPFAM" id="SSF74650">
    <property type="entry name" value="Galactose mutarotase-like"/>
    <property type="match status" value="1"/>
</dbReference>
<dbReference type="RefSeq" id="WP_075444159.1">
    <property type="nucleotide sequence ID" value="NZ_FOQK01000015.1"/>
</dbReference>
<dbReference type="Gene3D" id="2.70.98.10">
    <property type="match status" value="1"/>
</dbReference>
<organism evidence="1 2">
    <name type="scientific">Selenomonas ruminantium</name>
    <dbReference type="NCBI Taxonomy" id="971"/>
    <lineage>
        <taxon>Bacteria</taxon>
        <taxon>Bacillati</taxon>
        <taxon>Bacillota</taxon>
        <taxon>Negativicutes</taxon>
        <taxon>Selenomonadales</taxon>
        <taxon>Selenomonadaceae</taxon>
        <taxon>Selenomonas</taxon>
    </lineage>
</organism>
<dbReference type="CDD" id="cd09024">
    <property type="entry name" value="Aldose_epim_lacX"/>
    <property type="match status" value="1"/>
</dbReference>
<dbReference type="InterPro" id="IPR037481">
    <property type="entry name" value="LacX"/>
</dbReference>
<dbReference type="Pfam" id="PF01263">
    <property type="entry name" value="Aldose_epim"/>
    <property type="match status" value="1"/>
</dbReference>
<dbReference type="InterPro" id="IPR014718">
    <property type="entry name" value="GH-type_carb-bd"/>
</dbReference>
<dbReference type="AlphaFoldDB" id="A0A1I3FIN5"/>
<dbReference type="GO" id="GO:0005975">
    <property type="term" value="P:carbohydrate metabolic process"/>
    <property type="evidence" value="ECO:0007669"/>
    <property type="project" value="InterPro"/>
</dbReference>
<dbReference type="GO" id="GO:0016853">
    <property type="term" value="F:isomerase activity"/>
    <property type="evidence" value="ECO:0007669"/>
    <property type="project" value="InterPro"/>
</dbReference>
<dbReference type="GO" id="GO:0030246">
    <property type="term" value="F:carbohydrate binding"/>
    <property type="evidence" value="ECO:0007669"/>
    <property type="project" value="InterPro"/>
</dbReference>
<sequence length="292" mass="33718">MLYTLENETLCVLVRSHGAELRSIKERADETEYLWDGNPEWWKYSSPVLFPIVGKLRDGKYRVSGAEYELPGHGFGRISDFELVARQQDSIEFVLEWSEDTLKVYPWKFALYVSYELEENKIKVIWRVRNLDEKHMVFSIGAHGAFRCPIVPGEKFEDYYLAFNEAEDMRNLPLDSKGQFQREYGNMAVKGTKLPLNYEMFRNDALAYAGQKSTQVSLRSTKSAKSLTVEAKGFPYWGYWTPDKGGAPFLCIEPWHGHADYVDFDSDFKDREGSEELAPGEEKKFSYTIAIG</sequence>
<dbReference type="PANTHER" id="PTHR11122:SF13">
    <property type="entry name" value="GLUCOSE-6-PHOSPHATE 1-EPIMERASE"/>
    <property type="match status" value="1"/>
</dbReference>
<protein>
    <submittedName>
        <fullName evidence="1">Galactose mutarotase</fullName>
    </submittedName>
</protein>
<dbReference type="InterPro" id="IPR008183">
    <property type="entry name" value="Aldose_1/G6P_1-epimerase"/>
</dbReference>
<proteinExistence type="predicted"/>